<keyword evidence="3" id="KW-1185">Reference proteome</keyword>
<proteinExistence type="predicted"/>
<feature type="chain" id="PRO_5042851916" description="Secreted protein" evidence="1">
    <location>
        <begin position="26"/>
        <end position="128"/>
    </location>
</feature>
<name>A0AAN9EMA8_CROPI</name>
<dbReference type="AlphaFoldDB" id="A0AAN9EMA8"/>
<evidence type="ECO:0000313" key="3">
    <source>
        <dbReference type="Proteomes" id="UP001372338"/>
    </source>
</evidence>
<sequence>MSLGKVLNFLVLFVWLCINYELSKSLEEAEDTFLMHVYIYTFTLIRRMFGVKYHSPQRTFSSLPASFKVIRDSISALHLVSEKQLTLIPCGASSVLVGRVTPTSTYAHLGQQRRASLLHQCHCNLRLR</sequence>
<accession>A0AAN9EMA8</accession>
<gene>
    <name evidence="2" type="ORF">RIF29_25381</name>
</gene>
<evidence type="ECO:0000313" key="2">
    <source>
        <dbReference type="EMBL" id="KAK7259768.1"/>
    </source>
</evidence>
<evidence type="ECO:0008006" key="4">
    <source>
        <dbReference type="Google" id="ProtNLM"/>
    </source>
</evidence>
<evidence type="ECO:0000256" key="1">
    <source>
        <dbReference type="SAM" id="SignalP"/>
    </source>
</evidence>
<reference evidence="2 3" key="1">
    <citation type="submission" date="2024-01" db="EMBL/GenBank/DDBJ databases">
        <title>The genomes of 5 underutilized Papilionoideae crops provide insights into root nodulation and disease resistanc.</title>
        <authorList>
            <person name="Yuan L."/>
        </authorList>
    </citation>
    <scope>NUCLEOTIDE SEQUENCE [LARGE SCALE GENOMIC DNA]</scope>
    <source>
        <strain evidence="2">ZHUSHIDOU_FW_LH</strain>
        <tissue evidence="2">Leaf</tissue>
    </source>
</reference>
<feature type="signal peptide" evidence="1">
    <location>
        <begin position="1"/>
        <end position="25"/>
    </location>
</feature>
<dbReference type="Proteomes" id="UP001372338">
    <property type="component" value="Unassembled WGS sequence"/>
</dbReference>
<organism evidence="2 3">
    <name type="scientific">Crotalaria pallida</name>
    <name type="common">Smooth rattlebox</name>
    <name type="synonym">Crotalaria striata</name>
    <dbReference type="NCBI Taxonomy" id="3830"/>
    <lineage>
        <taxon>Eukaryota</taxon>
        <taxon>Viridiplantae</taxon>
        <taxon>Streptophyta</taxon>
        <taxon>Embryophyta</taxon>
        <taxon>Tracheophyta</taxon>
        <taxon>Spermatophyta</taxon>
        <taxon>Magnoliopsida</taxon>
        <taxon>eudicotyledons</taxon>
        <taxon>Gunneridae</taxon>
        <taxon>Pentapetalae</taxon>
        <taxon>rosids</taxon>
        <taxon>fabids</taxon>
        <taxon>Fabales</taxon>
        <taxon>Fabaceae</taxon>
        <taxon>Papilionoideae</taxon>
        <taxon>50 kb inversion clade</taxon>
        <taxon>genistoids sensu lato</taxon>
        <taxon>core genistoids</taxon>
        <taxon>Crotalarieae</taxon>
        <taxon>Crotalaria</taxon>
    </lineage>
</organism>
<keyword evidence="1" id="KW-0732">Signal</keyword>
<dbReference type="EMBL" id="JAYWIO010000005">
    <property type="protein sequence ID" value="KAK7259768.1"/>
    <property type="molecule type" value="Genomic_DNA"/>
</dbReference>
<comment type="caution">
    <text evidence="2">The sequence shown here is derived from an EMBL/GenBank/DDBJ whole genome shotgun (WGS) entry which is preliminary data.</text>
</comment>
<protein>
    <recommendedName>
        <fullName evidence="4">Secreted protein</fullName>
    </recommendedName>
</protein>